<protein>
    <submittedName>
        <fullName evidence="2">Uncharacterized protein</fullName>
    </submittedName>
</protein>
<evidence type="ECO:0000256" key="1">
    <source>
        <dbReference type="SAM" id="MobiDB-lite"/>
    </source>
</evidence>
<reference evidence="2" key="1">
    <citation type="submission" date="2025-08" db="UniProtKB">
        <authorList>
            <consortium name="Ensembl"/>
        </authorList>
    </citation>
    <scope>IDENTIFICATION</scope>
</reference>
<dbReference type="GeneTree" id="ENSGT00990000208260"/>
<organism evidence="2 3">
    <name type="scientific">Neovison vison</name>
    <name type="common">American mink</name>
    <name type="synonym">Mustela vison</name>
    <dbReference type="NCBI Taxonomy" id="452646"/>
    <lineage>
        <taxon>Eukaryota</taxon>
        <taxon>Metazoa</taxon>
        <taxon>Chordata</taxon>
        <taxon>Craniata</taxon>
        <taxon>Vertebrata</taxon>
        <taxon>Euteleostomi</taxon>
        <taxon>Mammalia</taxon>
        <taxon>Eutheria</taxon>
        <taxon>Laurasiatheria</taxon>
        <taxon>Carnivora</taxon>
        <taxon>Caniformia</taxon>
        <taxon>Musteloidea</taxon>
        <taxon>Mustelidae</taxon>
        <taxon>Mustelinae</taxon>
        <taxon>Neogale</taxon>
    </lineage>
</organism>
<name>A0A8C7B2J7_NEOVI</name>
<accession>A0A8C7B2J7</accession>
<proteinExistence type="predicted"/>
<dbReference type="AlphaFoldDB" id="A0A8C7B2J7"/>
<sequence>MHVEDTTRFCPKEERESKQTSFRIKTPDQTKRGIFTSTNHSFRKSFKNGNLQQHSYPGTQPVASAMCV</sequence>
<evidence type="ECO:0000313" key="3">
    <source>
        <dbReference type="Proteomes" id="UP000694425"/>
    </source>
</evidence>
<dbReference type="Proteomes" id="UP000694425">
    <property type="component" value="Unplaced"/>
</dbReference>
<feature type="compositionally biased region" description="Polar residues" evidence="1">
    <location>
        <begin position="48"/>
        <end position="62"/>
    </location>
</feature>
<reference evidence="2" key="2">
    <citation type="submission" date="2025-09" db="UniProtKB">
        <authorList>
            <consortium name="Ensembl"/>
        </authorList>
    </citation>
    <scope>IDENTIFICATION</scope>
</reference>
<evidence type="ECO:0000313" key="2">
    <source>
        <dbReference type="Ensembl" id="ENSNVIP00000017553.1"/>
    </source>
</evidence>
<feature type="compositionally biased region" description="Basic and acidic residues" evidence="1">
    <location>
        <begin position="1"/>
        <end position="18"/>
    </location>
</feature>
<keyword evidence="3" id="KW-1185">Reference proteome</keyword>
<dbReference type="Ensembl" id="ENSNVIT00000020469.1">
    <property type="protein sequence ID" value="ENSNVIP00000017553.1"/>
    <property type="gene ID" value="ENSNVIG00000013749.1"/>
</dbReference>
<feature type="region of interest" description="Disordered" evidence="1">
    <location>
        <begin position="1"/>
        <end position="22"/>
    </location>
</feature>
<feature type="region of interest" description="Disordered" evidence="1">
    <location>
        <begin position="48"/>
        <end position="68"/>
    </location>
</feature>